<evidence type="ECO:0000313" key="2">
    <source>
        <dbReference type="EMBL" id="SDY94191.1"/>
    </source>
</evidence>
<dbReference type="GO" id="GO:0005886">
    <property type="term" value="C:plasma membrane"/>
    <property type="evidence" value="ECO:0007669"/>
    <property type="project" value="TreeGrafter"/>
</dbReference>
<keyword evidence="1" id="KW-1133">Transmembrane helix</keyword>
<proteinExistence type="predicted"/>
<dbReference type="STRING" id="321339.SAMN05444340_1395"/>
<dbReference type="AlphaFoldDB" id="A0A1H3NZJ6"/>
<protein>
    <recommendedName>
        <fullName evidence="4">DUF454 domain-containing protein</fullName>
    </recommendedName>
</protein>
<dbReference type="RefSeq" id="WP_245710973.1">
    <property type="nucleotide sequence ID" value="NZ_FNPF01000039.1"/>
</dbReference>
<keyword evidence="3" id="KW-1185">Reference proteome</keyword>
<dbReference type="PANTHER" id="PTHR35813">
    <property type="entry name" value="INNER MEMBRANE PROTEIN YBAN"/>
    <property type="match status" value="1"/>
</dbReference>
<feature type="transmembrane region" description="Helical" evidence="1">
    <location>
        <begin position="101"/>
        <end position="134"/>
    </location>
</feature>
<dbReference type="Pfam" id="PF04304">
    <property type="entry name" value="DUF454"/>
    <property type="match status" value="1"/>
</dbReference>
<keyword evidence="1" id="KW-0472">Membrane</keyword>
<feature type="transmembrane region" description="Helical" evidence="1">
    <location>
        <begin position="27"/>
        <end position="60"/>
    </location>
</feature>
<dbReference type="EMBL" id="FNPF01000039">
    <property type="protein sequence ID" value="SDY94191.1"/>
    <property type="molecule type" value="Genomic_DNA"/>
</dbReference>
<organism evidence="2 3">
    <name type="scientific">Citreimonas salinaria</name>
    <dbReference type="NCBI Taxonomy" id="321339"/>
    <lineage>
        <taxon>Bacteria</taxon>
        <taxon>Pseudomonadati</taxon>
        <taxon>Pseudomonadota</taxon>
        <taxon>Alphaproteobacteria</taxon>
        <taxon>Rhodobacterales</taxon>
        <taxon>Roseobacteraceae</taxon>
        <taxon>Citreimonas</taxon>
    </lineage>
</organism>
<sequence>MTGPDRDTGAATPRTAQRAGATARVCWIALGGLSLALGAIGVLLPLLPTAPFVILAAFAFSKSSDRLAGALNRHRHFGPMIDAWRAEGAIAPRHKAAAVSMMIAALAASVFLGVGATIVAVQAAVMAAAAAFILSRPNGTKRRHGRRASRSR</sequence>
<evidence type="ECO:0000313" key="3">
    <source>
        <dbReference type="Proteomes" id="UP000199286"/>
    </source>
</evidence>
<evidence type="ECO:0000256" key="1">
    <source>
        <dbReference type="SAM" id="Phobius"/>
    </source>
</evidence>
<dbReference type="InterPro" id="IPR007401">
    <property type="entry name" value="DUF454"/>
</dbReference>
<evidence type="ECO:0008006" key="4">
    <source>
        <dbReference type="Google" id="ProtNLM"/>
    </source>
</evidence>
<dbReference type="PANTHER" id="PTHR35813:SF1">
    <property type="entry name" value="INNER MEMBRANE PROTEIN YBAN"/>
    <property type="match status" value="1"/>
</dbReference>
<dbReference type="Proteomes" id="UP000199286">
    <property type="component" value="Unassembled WGS sequence"/>
</dbReference>
<keyword evidence="1" id="KW-0812">Transmembrane</keyword>
<accession>A0A1H3NZJ6</accession>
<reference evidence="2 3" key="1">
    <citation type="submission" date="2016-10" db="EMBL/GenBank/DDBJ databases">
        <authorList>
            <person name="de Groot N.N."/>
        </authorList>
    </citation>
    <scope>NUCLEOTIDE SEQUENCE [LARGE SCALE GENOMIC DNA]</scope>
    <source>
        <strain evidence="2 3">DSM 26880</strain>
    </source>
</reference>
<name>A0A1H3NZJ6_9RHOB</name>
<gene>
    <name evidence="2" type="ORF">SAMN05444340_1395</name>
</gene>